<sequence>MENLLFPICLEEYCSYFGVLLEDLELPCIFCRLLISPEQLSVFQARNLSLVWREGNCYAACLQCISDVARYERDKYFQCTVNGIYIEYFTQKPLQELVVRCLYCMALLTNEEKVDTIGCGCNFYLVRTHWKGVCRSCIENAGTATDN</sequence>
<feature type="zinc finger region" evidence="16">
    <location>
        <begin position="28"/>
        <end position="64"/>
    </location>
</feature>
<keyword evidence="7 16" id="KW-0863">Zinc-finger</keyword>
<name>A0A385PJJ0_9PAPI</name>
<dbReference type="GO" id="GO:0003677">
    <property type="term" value="F:DNA binding"/>
    <property type="evidence" value="ECO:0007669"/>
    <property type="project" value="UniProtKB-UniRule"/>
</dbReference>
<evidence type="ECO:0000256" key="6">
    <source>
        <dbReference type="ARBA" id="ARBA00022723"/>
    </source>
</evidence>
<evidence type="ECO:0000256" key="1">
    <source>
        <dbReference type="ARBA" id="ARBA00006346"/>
    </source>
</evidence>
<dbReference type="GO" id="GO:0008270">
    <property type="term" value="F:zinc ion binding"/>
    <property type="evidence" value="ECO:0007669"/>
    <property type="project" value="UniProtKB-KW"/>
</dbReference>
<dbReference type="GO" id="GO:0052170">
    <property type="term" value="P:symbiont-mediated suppression of host innate immune response"/>
    <property type="evidence" value="ECO:0007669"/>
    <property type="project" value="UniProtKB-KW"/>
</dbReference>
<dbReference type="GO" id="GO:0039502">
    <property type="term" value="P:symbiont-mediated suppression of host type I interferon-mediated signaling pathway"/>
    <property type="evidence" value="ECO:0007669"/>
    <property type="project" value="UniProtKB-UniRule"/>
</dbReference>
<keyword evidence="15 16" id="KW-1119">Modulation of host cell apoptosis by virus</keyword>
<dbReference type="GO" id="GO:0030430">
    <property type="term" value="C:host cell cytoplasm"/>
    <property type="evidence" value="ECO:0007669"/>
    <property type="project" value="UniProtKB-SubCell"/>
</dbReference>
<keyword evidence="10 16" id="KW-0238">DNA-binding</keyword>
<comment type="subunit">
    <text evidence="16">Forms homodimers. Interacts with ubiquitin-protein ligase UBE3A/E6-AP; this interaction stimulates UBE3A ubiquitin activity. Interacts with host BAK1.</text>
</comment>
<evidence type="ECO:0000256" key="16">
    <source>
        <dbReference type="HAMAP-Rule" id="MF_04006"/>
    </source>
</evidence>
<keyword evidence="9 16" id="KW-0805">Transcription regulation</keyword>
<evidence type="ECO:0000256" key="8">
    <source>
        <dbReference type="ARBA" id="ARBA00022833"/>
    </source>
</evidence>
<dbReference type="Pfam" id="PF00518">
    <property type="entry name" value="E6"/>
    <property type="match status" value="1"/>
</dbReference>
<dbReference type="EMBL" id="MH777261">
    <property type="protein sequence ID" value="AYA94034.1"/>
    <property type="molecule type" value="Genomic_DNA"/>
</dbReference>
<keyword evidence="5 16" id="KW-1090">Inhibition of host innate immune response by virus</keyword>
<gene>
    <name evidence="16" type="primary">E6</name>
</gene>
<protein>
    <recommendedName>
        <fullName evidence="16 17">Protein E6</fullName>
    </recommendedName>
</protein>
<evidence type="ECO:0000256" key="14">
    <source>
        <dbReference type="ARBA" id="ARBA00023280"/>
    </source>
</evidence>
<evidence type="ECO:0000256" key="2">
    <source>
        <dbReference type="ARBA" id="ARBA00022518"/>
    </source>
</evidence>
<keyword evidence="6 16" id="KW-0479">Metal-binding</keyword>
<feature type="zinc finger region" evidence="16">
    <location>
        <begin position="101"/>
        <end position="137"/>
    </location>
</feature>
<evidence type="ECO:0000256" key="9">
    <source>
        <dbReference type="ARBA" id="ARBA00023015"/>
    </source>
</evidence>
<evidence type="ECO:0000256" key="7">
    <source>
        <dbReference type="ARBA" id="ARBA00022771"/>
    </source>
</evidence>
<keyword evidence="14 16" id="KW-0899">Viral immunoevasion</keyword>
<evidence type="ECO:0000256" key="5">
    <source>
        <dbReference type="ARBA" id="ARBA00022632"/>
    </source>
</evidence>
<evidence type="ECO:0000256" key="17">
    <source>
        <dbReference type="RuleBase" id="RU363123"/>
    </source>
</evidence>
<dbReference type="GO" id="GO:0052150">
    <property type="term" value="P:symbiont-mediated perturbation of host apoptosis"/>
    <property type="evidence" value="ECO:0007669"/>
    <property type="project" value="UniProtKB-KW"/>
</dbReference>
<dbReference type="GO" id="GO:0006355">
    <property type="term" value="P:regulation of DNA-templated transcription"/>
    <property type="evidence" value="ECO:0007669"/>
    <property type="project" value="UniProtKB-UniRule"/>
</dbReference>
<keyword evidence="2 16" id="KW-0244">Early protein</keyword>
<keyword evidence="8 16" id="KW-0862">Zinc</keyword>
<reference evidence="18" key="1">
    <citation type="journal article" date="2018" name="Nat. Med.">
        <title>Expanded skin virome in DOCK8-deficient patients.</title>
        <authorList>
            <consortium name="NISC Comparative Sequencing Program"/>
            <person name="Tirosh O."/>
            <person name="Conlan S."/>
            <person name="Deming C."/>
            <person name="Lee-Lin S.Q."/>
            <person name="Huang X."/>
            <person name="Su H.C."/>
            <person name="Freeman A.F."/>
            <person name="Segre J.A."/>
            <person name="Kong H.H."/>
        </authorList>
    </citation>
    <scope>NUCLEOTIDE SEQUENCE</scope>
    <source>
        <strain evidence="18">HPV-mSK_119</strain>
    </source>
</reference>
<evidence type="ECO:0000256" key="4">
    <source>
        <dbReference type="ARBA" id="ARBA00022581"/>
    </source>
</evidence>
<keyword evidence="13 16" id="KW-1035">Host cytoplasm</keyword>
<comment type="caution">
    <text evidence="16">Lacks conserved residue(s) required for the propagation of feature annotation.</text>
</comment>
<dbReference type="InterPro" id="IPR038575">
    <property type="entry name" value="E6_sf"/>
</dbReference>
<evidence type="ECO:0000313" key="18">
    <source>
        <dbReference type="EMBL" id="AYA94034.1"/>
    </source>
</evidence>
<dbReference type="Gene3D" id="3.30.240.40">
    <property type="entry name" value="E6 early regulatory protein"/>
    <property type="match status" value="2"/>
</dbReference>
<proteinExistence type="inferred from homology"/>
<keyword evidence="3 16" id="KW-1048">Host nucleus</keyword>
<organism evidence="18">
    <name type="scientific">Human papillomavirus</name>
    <dbReference type="NCBI Taxonomy" id="10566"/>
    <lineage>
        <taxon>Viruses</taxon>
        <taxon>Monodnaviria</taxon>
        <taxon>Shotokuvirae</taxon>
        <taxon>Cossaviricota</taxon>
        <taxon>Papovaviricetes</taxon>
        <taxon>Zurhausenvirales</taxon>
        <taxon>Papillomaviridae</taxon>
    </lineage>
</organism>
<dbReference type="GO" id="GO:0042025">
    <property type="term" value="C:host cell nucleus"/>
    <property type="evidence" value="ECO:0007669"/>
    <property type="project" value="UniProtKB-SubCell"/>
</dbReference>
<keyword evidence="11 16" id="KW-0010">Activator</keyword>
<dbReference type="InterPro" id="IPR001334">
    <property type="entry name" value="E6"/>
</dbReference>
<evidence type="ECO:0000256" key="11">
    <source>
        <dbReference type="ARBA" id="ARBA00023159"/>
    </source>
</evidence>
<evidence type="ECO:0000256" key="13">
    <source>
        <dbReference type="ARBA" id="ARBA00023200"/>
    </source>
</evidence>
<evidence type="ECO:0000256" key="15">
    <source>
        <dbReference type="ARBA" id="ARBA00023323"/>
    </source>
</evidence>
<accession>A0A385PJJ0</accession>
<dbReference type="GO" id="GO:0039648">
    <property type="term" value="P:symbiont-mediated perturbation of host ubiquitin-like protein modification"/>
    <property type="evidence" value="ECO:0007669"/>
    <property type="project" value="UniProtKB-UniRule"/>
</dbReference>
<comment type="subcellular location">
    <subcellularLocation>
        <location evidence="16 17">Host cytoplasm</location>
    </subcellularLocation>
    <subcellularLocation>
        <location evidence="16 17">Host nucleus</location>
    </subcellularLocation>
</comment>
<dbReference type="SUPFAM" id="SSF161229">
    <property type="entry name" value="E6 C-terminal domain-like"/>
    <property type="match status" value="2"/>
</dbReference>
<dbReference type="GO" id="GO:0006351">
    <property type="term" value="P:DNA-templated transcription"/>
    <property type="evidence" value="ECO:0007669"/>
    <property type="project" value="UniProtKB-UniRule"/>
</dbReference>
<comment type="function">
    <text evidence="16">Plays a major role in the induction and maintenance of cellular transformation. E6 associates with host UBE3A/E6-AP ubiquitin-protein ligase and modulates its activity. Protects host keratinocytes from apoptosis by mediating the degradation of host BAK1. May also inhibit host immune response.</text>
</comment>
<evidence type="ECO:0000256" key="3">
    <source>
        <dbReference type="ARBA" id="ARBA00022562"/>
    </source>
</evidence>
<keyword evidence="4 16" id="KW-0945">Host-virus interaction</keyword>
<comment type="similarity">
    <text evidence="1 16 17">Belongs to the papillomaviridae E6 protein family.</text>
</comment>
<keyword evidence="12 16" id="KW-0804">Transcription</keyword>
<evidence type="ECO:0000256" key="10">
    <source>
        <dbReference type="ARBA" id="ARBA00023125"/>
    </source>
</evidence>
<evidence type="ECO:0000256" key="12">
    <source>
        <dbReference type="ARBA" id="ARBA00023163"/>
    </source>
</evidence>
<dbReference type="HAMAP" id="MF_04006">
    <property type="entry name" value="HPV_E6"/>
    <property type="match status" value="1"/>
</dbReference>